<dbReference type="EMBL" id="BJZT01000005">
    <property type="protein sequence ID" value="GEO98290.1"/>
    <property type="molecule type" value="Genomic_DNA"/>
</dbReference>
<organism evidence="1 2">
    <name type="scientific">Methylobacterium haplocladii</name>
    <dbReference type="NCBI Taxonomy" id="1176176"/>
    <lineage>
        <taxon>Bacteria</taxon>
        <taxon>Pseudomonadati</taxon>
        <taxon>Pseudomonadota</taxon>
        <taxon>Alphaproteobacteria</taxon>
        <taxon>Hyphomicrobiales</taxon>
        <taxon>Methylobacteriaceae</taxon>
        <taxon>Methylobacterium</taxon>
    </lineage>
</organism>
<keyword evidence="2" id="KW-1185">Reference proteome</keyword>
<gene>
    <name evidence="1" type="ORF">MHA02_06780</name>
</gene>
<sequence length="57" mass="5823">MPRGQRPPGLSDLAYDERAKLSATGLDNEAVAFIVVGVVTPVTAVNFGVPSAPAISV</sequence>
<comment type="caution">
    <text evidence="1">The sequence shown here is derived from an EMBL/GenBank/DDBJ whole genome shotgun (WGS) entry which is preliminary data.</text>
</comment>
<proteinExistence type="predicted"/>
<name>A0A512IKP6_9HYPH</name>
<evidence type="ECO:0000313" key="1">
    <source>
        <dbReference type="EMBL" id="GEO98290.1"/>
    </source>
</evidence>
<dbReference type="AlphaFoldDB" id="A0A512IKP6"/>
<evidence type="ECO:0000313" key="2">
    <source>
        <dbReference type="Proteomes" id="UP000321258"/>
    </source>
</evidence>
<dbReference type="Proteomes" id="UP000321258">
    <property type="component" value="Unassembled WGS sequence"/>
</dbReference>
<dbReference type="RefSeq" id="WP_238180328.1">
    <property type="nucleotide sequence ID" value="NZ_BJZT01000005.1"/>
</dbReference>
<accession>A0A512IKP6</accession>
<protein>
    <submittedName>
        <fullName evidence="1">Uncharacterized protein</fullName>
    </submittedName>
</protein>
<reference evidence="1 2" key="1">
    <citation type="submission" date="2019-07" db="EMBL/GenBank/DDBJ databases">
        <title>Whole genome shotgun sequence of Methylobacterium haplocladii NBRC 107714.</title>
        <authorList>
            <person name="Hosoyama A."/>
            <person name="Uohara A."/>
            <person name="Ohji S."/>
            <person name="Ichikawa N."/>
        </authorList>
    </citation>
    <scope>NUCLEOTIDE SEQUENCE [LARGE SCALE GENOMIC DNA]</scope>
    <source>
        <strain evidence="1 2">NBRC 107714</strain>
    </source>
</reference>